<dbReference type="OrthoDB" id="2930540at2"/>
<feature type="transmembrane region" description="Helical" evidence="1">
    <location>
        <begin position="43"/>
        <end position="63"/>
    </location>
</feature>
<dbReference type="Proteomes" id="UP000034166">
    <property type="component" value="Unassembled WGS sequence"/>
</dbReference>
<evidence type="ECO:0000256" key="1">
    <source>
        <dbReference type="SAM" id="Phobius"/>
    </source>
</evidence>
<dbReference type="RefSeq" id="WP_046523593.1">
    <property type="nucleotide sequence ID" value="NZ_LAYY01000009.1"/>
</dbReference>
<comment type="caution">
    <text evidence="2">The sequence shown here is derived from an EMBL/GenBank/DDBJ whole genome shotgun (WGS) entry which is preliminary data.</text>
</comment>
<keyword evidence="3" id="KW-1185">Reference proteome</keyword>
<gene>
    <name evidence="2" type="ORF">WQ57_09870</name>
</gene>
<keyword evidence="1" id="KW-0472">Membrane</keyword>
<protein>
    <submittedName>
        <fullName evidence="2">Uncharacterized protein</fullName>
    </submittedName>
</protein>
<dbReference type="EMBL" id="LAYY01000009">
    <property type="protein sequence ID" value="KKK38117.1"/>
    <property type="molecule type" value="Genomic_DNA"/>
</dbReference>
<dbReference type="AlphaFoldDB" id="A0A0M2SYR4"/>
<reference evidence="2 3" key="1">
    <citation type="submission" date="2015-04" db="EMBL/GenBank/DDBJ databases">
        <title>Taxonomic description and genome sequence of Bacillus campisalis sp. nov., a novel member of the genus Bacillus isolated from solar saltern.</title>
        <authorList>
            <person name="Mathan Kumar R."/>
            <person name="Kaur G."/>
            <person name="Kumar A."/>
            <person name="Singh N.K."/>
            <person name="Kaur N."/>
            <person name="Kumar N."/>
            <person name="Mayilraj S."/>
        </authorList>
    </citation>
    <scope>NUCLEOTIDE SEQUENCE [LARGE SCALE GENOMIC DNA]</scope>
    <source>
        <strain evidence="2 3">SA2-6</strain>
    </source>
</reference>
<keyword evidence="1" id="KW-0812">Transmembrane</keyword>
<proteinExistence type="predicted"/>
<name>A0A0M2SYR4_9BACI</name>
<evidence type="ECO:0000313" key="3">
    <source>
        <dbReference type="Proteomes" id="UP000034166"/>
    </source>
</evidence>
<sequence length="64" mass="6890">MGLALTLVAIILIFSIISTLLVAGKGDEGYGNAAKRNTTNLTFIYVIVILLSLITLGAYIQWFS</sequence>
<keyword evidence="1" id="KW-1133">Transmembrane helix</keyword>
<accession>A0A0M2SYR4</accession>
<organism evidence="2 3">
    <name type="scientific">Mesobacillus campisalis</name>
    <dbReference type="NCBI Taxonomy" id="1408103"/>
    <lineage>
        <taxon>Bacteria</taxon>
        <taxon>Bacillati</taxon>
        <taxon>Bacillota</taxon>
        <taxon>Bacilli</taxon>
        <taxon>Bacillales</taxon>
        <taxon>Bacillaceae</taxon>
        <taxon>Mesobacillus</taxon>
    </lineage>
</organism>
<dbReference type="PATRIC" id="fig|1408103.3.peg.2224"/>
<evidence type="ECO:0000313" key="2">
    <source>
        <dbReference type="EMBL" id="KKK38117.1"/>
    </source>
</evidence>